<dbReference type="PROSITE" id="PS50043">
    <property type="entry name" value="HTH_LUXR_2"/>
    <property type="match status" value="1"/>
</dbReference>
<dbReference type="InterPro" id="IPR001789">
    <property type="entry name" value="Sig_transdc_resp-reg_receiver"/>
</dbReference>
<feature type="modified residue" description="4-aspartylphosphate" evidence="3">
    <location>
        <position position="61"/>
    </location>
</feature>
<dbReference type="SUPFAM" id="SSF52172">
    <property type="entry name" value="CheY-like"/>
    <property type="match status" value="1"/>
</dbReference>
<protein>
    <submittedName>
        <fullName evidence="6">DNA-binding response regulator</fullName>
    </submittedName>
</protein>
<name>A0A3P1XV19_TANFO</name>
<comment type="caution">
    <text evidence="6">The sequence shown here is derived from an EMBL/GenBank/DDBJ whole genome shotgun (WGS) entry which is preliminary data.</text>
</comment>
<evidence type="ECO:0000313" key="7">
    <source>
        <dbReference type="Proteomes" id="UP000278609"/>
    </source>
</evidence>
<dbReference type="PANTHER" id="PTHR43214:SF43">
    <property type="entry name" value="TWO-COMPONENT RESPONSE REGULATOR"/>
    <property type="match status" value="1"/>
</dbReference>
<evidence type="ECO:0000256" key="3">
    <source>
        <dbReference type="PROSITE-ProRule" id="PRU00169"/>
    </source>
</evidence>
<dbReference type="PROSITE" id="PS50110">
    <property type="entry name" value="RESPONSE_REGULATORY"/>
    <property type="match status" value="1"/>
</dbReference>
<dbReference type="SMART" id="SM00448">
    <property type="entry name" value="REC"/>
    <property type="match status" value="1"/>
</dbReference>
<reference evidence="6 7" key="1">
    <citation type="submission" date="2018-11" db="EMBL/GenBank/DDBJ databases">
        <title>Genomes From Bacteria Associated with the Canine Oral Cavity: a Test Case for Automated Genome-Based Taxonomic Assignment.</title>
        <authorList>
            <person name="Coil D.A."/>
            <person name="Jospin G."/>
            <person name="Darling A.E."/>
            <person name="Wallis C."/>
            <person name="Davis I.J."/>
            <person name="Harris S."/>
            <person name="Eisen J.A."/>
            <person name="Holcombe L.J."/>
            <person name="O'Flynn C."/>
        </authorList>
    </citation>
    <scope>NUCLEOTIDE SEQUENCE [LARGE SCALE GENOMIC DNA]</scope>
    <source>
        <strain evidence="6 7">OH2617_COT-023</strain>
    </source>
</reference>
<dbReference type="Gene3D" id="1.10.10.10">
    <property type="entry name" value="Winged helix-like DNA-binding domain superfamily/Winged helix DNA-binding domain"/>
    <property type="match status" value="1"/>
</dbReference>
<dbReference type="SMART" id="SM00421">
    <property type="entry name" value="HTH_LUXR"/>
    <property type="match status" value="1"/>
</dbReference>
<sequence>MNDRKLSVMLVDDHPIYSAGVSSIIEKNISYLVKMAGTFTSGTEFMALIATGHVPDLLLLDIRMPDVSGVEIARQMKATYPTVKIIMISSDVSEELIDELLDIGVEGYLSKLAEESDIVTAIRTVINGGQYFGRCVSKIMYELYLTRKRQEAASPKKRFPLFAKKTGSETVHLTAQEENVIRLLCDGLTAKEIADRLNVSTRTIESHKSKIMSKLGFSRTSDLIKYVIHSGIVKLNLT</sequence>
<keyword evidence="1 3" id="KW-0597">Phosphoprotein</keyword>
<dbReference type="Gene3D" id="3.40.50.2300">
    <property type="match status" value="1"/>
</dbReference>
<dbReference type="Pfam" id="PF00196">
    <property type="entry name" value="GerE"/>
    <property type="match status" value="1"/>
</dbReference>
<dbReference type="InterPro" id="IPR039420">
    <property type="entry name" value="WalR-like"/>
</dbReference>
<dbReference type="CDD" id="cd17535">
    <property type="entry name" value="REC_NarL-like"/>
    <property type="match status" value="1"/>
</dbReference>
<dbReference type="RefSeq" id="WP_124750755.1">
    <property type="nucleotide sequence ID" value="NZ_RQYS01000008.1"/>
</dbReference>
<dbReference type="EMBL" id="RQYS01000008">
    <property type="protein sequence ID" value="RRD62619.1"/>
    <property type="molecule type" value="Genomic_DNA"/>
</dbReference>
<gene>
    <name evidence="6" type="ORF">EII40_02805</name>
</gene>
<dbReference type="Proteomes" id="UP000278609">
    <property type="component" value="Unassembled WGS sequence"/>
</dbReference>
<proteinExistence type="predicted"/>
<accession>A0A3P1XV19</accession>
<dbReference type="GO" id="GO:0006355">
    <property type="term" value="P:regulation of DNA-templated transcription"/>
    <property type="evidence" value="ECO:0007669"/>
    <property type="project" value="InterPro"/>
</dbReference>
<dbReference type="OrthoDB" id="9797341at2"/>
<dbReference type="GO" id="GO:0003677">
    <property type="term" value="F:DNA binding"/>
    <property type="evidence" value="ECO:0007669"/>
    <property type="project" value="UniProtKB-KW"/>
</dbReference>
<evidence type="ECO:0000313" key="6">
    <source>
        <dbReference type="EMBL" id="RRD62619.1"/>
    </source>
</evidence>
<dbReference type="GO" id="GO:0000160">
    <property type="term" value="P:phosphorelay signal transduction system"/>
    <property type="evidence" value="ECO:0007669"/>
    <property type="project" value="InterPro"/>
</dbReference>
<dbReference type="InterPro" id="IPR011006">
    <property type="entry name" value="CheY-like_superfamily"/>
</dbReference>
<organism evidence="6 7">
    <name type="scientific">Tannerella forsythia</name>
    <name type="common">Bacteroides forsythus</name>
    <dbReference type="NCBI Taxonomy" id="28112"/>
    <lineage>
        <taxon>Bacteria</taxon>
        <taxon>Pseudomonadati</taxon>
        <taxon>Bacteroidota</taxon>
        <taxon>Bacteroidia</taxon>
        <taxon>Bacteroidales</taxon>
        <taxon>Tannerellaceae</taxon>
        <taxon>Tannerella</taxon>
    </lineage>
</organism>
<dbReference type="InterPro" id="IPR036388">
    <property type="entry name" value="WH-like_DNA-bd_sf"/>
</dbReference>
<dbReference type="InterPro" id="IPR058245">
    <property type="entry name" value="NreC/VraR/RcsB-like_REC"/>
</dbReference>
<dbReference type="PRINTS" id="PR00038">
    <property type="entry name" value="HTHLUXR"/>
</dbReference>
<evidence type="ECO:0000256" key="1">
    <source>
        <dbReference type="ARBA" id="ARBA00022553"/>
    </source>
</evidence>
<dbReference type="SUPFAM" id="SSF46894">
    <property type="entry name" value="C-terminal effector domain of the bipartite response regulators"/>
    <property type="match status" value="1"/>
</dbReference>
<dbReference type="Pfam" id="PF00072">
    <property type="entry name" value="Response_reg"/>
    <property type="match status" value="1"/>
</dbReference>
<keyword evidence="2 6" id="KW-0238">DNA-binding</keyword>
<dbReference type="CDD" id="cd06170">
    <property type="entry name" value="LuxR_C_like"/>
    <property type="match status" value="1"/>
</dbReference>
<dbReference type="PANTHER" id="PTHR43214">
    <property type="entry name" value="TWO-COMPONENT RESPONSE REGULATOR"/>
    <property type="match status" value="1"/>
</dbReference>
<dbReference type="AlphaFoldDB" id="A0A3P1XV19"/>
<dbReference type="InterPro" id="IPR016032">
    <property type="entry name" value="Sig_transdc_resp-reg_C-effctor"/>
</dbReference>
<evidence type="ECO:0000259" key="4">
    <source>
        <dbReference type="PROSITE" id="PS50043"/>
    </source>
</evidence>
<evidence type="ECO:0000256" key="2">
    <source>
        <dbReference type="ARBA" id="ARBA00023125"/>
    </source>
</evidence>
<feature type="domain" description="Response regulatory" evidence="5">
    <location>
        <begin position="7"/>
        <end position="126"/>
    </location>
</feature>
<dbReference type="InterPro" id="IPR000792">
    <property type="entry name" value="Tscrpt_reg_LuxR_C"/>
</dbReference>
<feature type="domain" description="HTH luxR-type" evidence="4">
    <location>
        <begin position="166"/>
        <end position="231"/>
    </location>
</feature>
<evidence type="ECO:0000259" key="5">
    <source>
        <dbReference type="PROSITE" id="PS50110"/>
    </source>
</evidence>